<feature type="transmembrane region" description="Helical" evidence="14">
    <location>
        <begin position="223"/>
        <end position="245"/>
    </location>
</feature>
<dbReference type="EMBL" id="JANBQB010000336">
    <property type="protein sequence ID" value="KAJ1977585.1"/>
    <property type="molecule type" value="Genomic_DNA"/>
</dbReference>
<feature type="domain" description="RCK N-terminal" evidence="18">
    <location>
        <begin position="328"/>
        <end position="441"/>
    </location>
</feature>
<proteinExistence type="predicted"/>
<evidence type="ECO:0000259" key="18">
    <source>
        <dbReference type="Pfam" id="PF22614"/>
    </source>
</evidence>
<dbReference type="InterPro" id="IPR048735">
    <property type="entry name" value="Slowpoke-like_C"/>
</dbReference>
<name>A0A9W8ED25_9FUNG</name>
<feature type="transmembrane region" description="Helical" evidence="14">
    <location>
        <begin position="87"/>
        <end position="109"/>
    </location>
</feature>
<evidence type="ECO:0000256" key="2">
    <source>
        <dbReference type="ARBA" id="ARBA00022448"/>
    </source>
</evidence>
<dbReference type="InterPro" id="IPR013099">
    <property type="entry name" value="K_chnl_dom"/>
</dbReference>
<accession>A0A9W8ED25</accession>
<feature type="transmembrane region" description="Helical" evidence="14">
    <location>
        <begin position="287"/>
        <end position="304"/>
    </location>
</feature>
<dbReference type="Proteomes" id="UP001151582">
    <property type="component" value="Unassembled WGS sequence"/>
</dbReference>
<feature type="compositionally biased region" description="Low complexity" evidence="13">
    <location>
        <begin position="1258"/>
        <end position="1268"/>
    </location>
</feature>
<evidence type="ECO:0000256" key="4">
    <source>
        <dbReference type="ARBA" id="ARBA00022692"/>
    </source>
</evidence>
<evidence type="ECO:0000313" key="19">
    <source>
        <dbReference type="EMBL" id="KAJ1977585.1"/>
    </source>
</evidence>
<feature type="compositionally biased region" description="Acidic residues" evidence="13">
    <location>
        <begin position="845"/>
        <end position="863"/>
    </location>
</feature>
<keyword evidence="10 14" id="KW-0472">Membrane</keyword>
<keyword evidence="5" id="KW-0631">Potassium channel</keyword>
<comment type="catalytic activity">
    <reaction evidence="12">
        <text>K(+)(in) = K(+)(out)</text>
        <dbReference type="Rhea" id="RHEA:29463"/>
        <dbReference type="ChEBI" id="CHEBI:29103"/>
    </reaction>
</comment>
<dbReference type="PANTHER" id="PTHR10027:SF10">
    <property type="entry name" value="SLOWPOKE 2, ISOFORM D"/>
    <property type="match status" value="1"/>
</dbReference>
<keyword evidence="2" id="KW-0813">Transport</keyword>
<keyword evidence="6" id="KW-0851">Voltage-gated channel</keyword>
<dbReference type="GO" id="GO:0005267">
    <property type="term" value="F:potassium channel activity"/>
    <property type="evidence" value="ECO:0007669"/>
    <property type="project" value="UniProtKB-KW"/>
</dbReference>
<feature type="region of interest" description="Disordered" evidence="13">
    <location>
        <begin position="1219"/>
        <end position="1269"/>
    </location>
</feature>
<feature type="domain" description="Calcium-activated potassium channel BK alpha subunit" evidence="15">
    <location>
        <begin position="478"/>
        <end position="574"/>
    </location>
</feature>
<dbReference type="Gene3D" id="1.10.287.70">
    <property type="match status" value="1"/>
</dbReference>
<evidence type="ECO:0000259" key="17">
    <source>
        <dbReference type="Pfam" id="PF21014"/>
    </source>
</evidence>
<keyword evidence="8 14" id="KW-1133">Transmembrane helix</keyword>
<evidence type="ECO:0000313" key="20">
    <source>
        <dbReference type="Proteomes" id="UP001151582"/>
    </source>
</evidence>
<keyword evidence="7" id="KW-0630">Potassium</keyword>
<evidence type="ECO:0008006" key="21">
    <source>
        <dbReference type="Google" id="ProtNLM"/>
    </source>
</evidence>
<dbReference type="InterPro" id="IPR047871">
    <property type="entry name" value="K_chnl_Slo-like"/>
</dbReference>
<dbReference type="Pfam" id="PF22614">
    <property type="entry name" value="Slo-like_RCK"/>
    <property type="match status" value="2"/>
</dbReference>
<evidence type="ECO:0000256" key="12">
    <source>
        <dbReference type="ARBA" id="ARBA00034430"/>
    </source>
</evidence>
<evidence type="ECO:0000256" key="14">
    <source>
        <dbReference type="SAM" id="Phobius"/>
    </source>
</evidence>
<evidence type="ECO:0000256" key="7">
    <source>
        <dbReference type="ARBA" id="ARBA00022958"/>
    </source>
</evidence>
<dbReference type="PANTHER" id="PTHR10027">
    <property type="entry name" value="CALCIUM-ACTIVATED POTASSIUM CHANNEL ALPHA CHAIN"/>
    <property type="match status" value="1"/>
</dbReference>
<feature type="transmembrane region" description="Helical" evidence="14">
    <location>
        <begin position="121"/>
        <end position="140"/>
    </location>
</feature>
<dbReference type="Gene3D" id="3.40.50.720">
    <property type="entry name" value="NAD(P)-binding Rossmann-like Domain"/>
    <property type="match status" value="2"/>
</dbReference>
<keyword evidence="3" id="KW-0633">Potassium transport</keyword>
<dbReference type="Pfam" id="PF03493">
    <property type="entry name" value="BK_channel_a"/>
    <property type="match status" value="1"/>
</dbReference>
<feature type="transmembrane region" description="Helical" evidence="14">
    <location>
        <begin position="257"/>
        <end position="275"/>
    </location>
</feature>
<evidence type="ECO:0000256" key="11">
    <source>
        <dbReference type="ARBA" id="ARBA00023303"/>
    </source>
</evidence>
<feature type="region of interest" description="Disordered" evidence="13">
    <location>
        <begin position="1294"/>
        <end position="1353"/>
    </location>
</feature>
<dbReference type="InterPro" id="IPR003929">
    <property type="entry name" value="K_chnl_BK_asu"/>
</dbReference>
<evidence type="ECO:0000259" key="15">
    <source>
        <dbReference type="Pfam" id="PF03493"/>
    </source>
</evidence>
<feature type="region of interest" description="Disordered" evidence="13">
    <location>
        <begin position="581"/>
        <end position="616"/>
    </location>
</feature>
<comment type="subcellular location">
    <subcellularLocation>
        <location evidence="1">Membrane</location>
        <topology evidence="1">Multi-pass membrane protein</topology>
    </subcellularLocation>
</comment>
<dbReference type="OrthoDB" id="297496at2759"/>
<organism evidence="19 20">
    <name type="scientific">Dimargaris verticillata</name>
    <dbReference type="NCBI Taxonomy" id="2761393"/>
    <lineage>
        <taxon>Eukaryota</taxon>
        <taxon>Fungi</taxon>
        <taxon>Fungi incertae sedis</taxon>
        <taxon>Zoopagomycota</taxon>
        <taxon>Kickxellomycotina</taxon>
        <taxon>Dimargaritomycetes</taxon>
        <taxon>Dimargaritales</taxon>
        <taxon>Dimargaritaceae</taxon>
        <taxon>Dimargaris</taxon>
    </lineage>
</organism>
<reference evidence="19" key="1">
    <citation type="submission" date="2022-07" db="EMBL/GenBank/DDBJ databases">
        <title>Phylogenomic reconstructions and comparative analyses of Kickxellomycotina fungi.</title>
        <authorList>
            <person name="Reynolds N.K."/>
            <person name="Stajich J.E."/>
            <person name="Barry K."/>
            <person name="Grigoriev I.V."/>
            <person name="Crous P."/>
            <person name="Smith M.E."/>
        </authorList>
    </citation>
    <scope>NUCLEOTIDE SEQUENCE</scope>
    <source>
        <strain evidence="19">RSA 567</strain>
    </source>
</reference>
<evidence type="ECO:0000256" key="5">
    <source>
        <dbReference type="ARBA" id="ARBA00022826"/>
    </source>
</evidence>
<keyword evidence="11" id="KW-0407">Ion channel</keyword>
<protein>
    <recommendedName>
        <fullName evidence="21">Calcium-activated potassium channel BK alpha subunit domain-containing protein</fullName>
    </recommendedName>
</protein>
<evidence type="ECO:0000256" key="13">
    <source>
        <dbReference type="SAM" id="MobiDB-lite"/>
    </source>
</evidence>
<feature type="compositionally biased region" description="Polar residues" evidence="13">
    <location>
        <begin position="796"/>
        <end position="805"/>
    </location>
</feature>
<feature type="compositionally biased region" description="Low complexity" evidence="13">
    <location>
        <begin position="1219"/>
        <end position="1237"/>
    </location>
</feature>
<feature type="region of interest" description="Disordered" evidence="13">
    <location>
        <begin position="1"/>
        <end position="58"/>
    </location>
</feature>
<evidence type="ECO:0000256" key="8">
    <source>
        <dbReference type="ARBA" id="ARBA00022989"/>
    </source>
</evidence>
<keyword evidence="9" id="KW-0406">Ion transport</keyword>
<dbReference type="SUPFAM" id="SSF81324">
    <property type="entry name" value="Voltage-gated potassium channels"/>
    <property type="match status" value="1"/>
</dbReference>
<keyword evidence="20" id="KW-1185">Reference proteome</keyword>
<feature type="domain" description="RCK N-terminal" evidence="18">
    <location>
        <begin position="918"/>
        <end position="1009"/>
    </location>
</feature>
<evidence type="ECO:0000259" key="16">
    <source>
        <dbReference type="Pfam" id="PF07885"/>
    </source>
</evidence>
<dbReference type="Pfam" id="PF21014">
    <property type="entry name" value="Slowpoke_C"/>
    <property type="match status" value="1"/>
</dbReference>
<evidence type="ECO:0000256" key="1">
    <source>
        <dbReference type="ARBA" id="ARBA00004141"/>
    </source>
</evidence>
<feature type="region of interest" description="Disordered" evidence="13">
    <location>
        <begin position="1157"/>
        <end position="1206"/>
    </location>
</feature>
<feature type="transmembrane region" description="Helical" evidence="14">
    <location>
        <begin position="152"/>
        <end position="172"/>
    </location>
</feature>
<dbReference type="Pfam" id="PF07885">
    <property type="entry name" value="Ion_trans_2"/>
    <property type="match status" value="1"/>
</dbReference>
<dbReference type="InterPro" id="IPR003148">
    <property type="entry name" value="RCK_N"/>
</dbReference>
<sequence>MASGIARPRRVQTASPLRQRRQRATQRTGTANSAPTDAGAHQGQQLYHKTRSEPTGRGRGWRAALRVLGLRRKQVDFALDTTKAGQLWALVDLVLNALQAALFIYSTTIVDAAGHPRPLPIYHIAAELTLALLILLESGLRHVVVAGDRSSLFALVLFLDTLPPIIASAGALQLDALATSYMAAGAWALLYPIRFYRLLLSFEQAFAPTTVGVLNLGAFHRKLVLLLTAVLCTILFFGASIHALLHWTMWDTMDNEFSFFDAVFFAATCITVGPNDNVVPDNWVTRMMILIIIAVAAVLLPAPISELVSLLEQQTAEINIYKTDQAPSNFILVTGYLEFAAVEAFFKEFFNLDHGYRAQETSVVLLSDAPMAEELDDLLKTPVYAKRVNYVRSSLTQFSTLAKVHAHNAKAIFILGRKFSVPKTLRDDAKVVMATRIIGAYLKTKGAAPLPRLYAQLISPESQFHFQQLGPVTPQTQCIDELRMGVLALNCVVPGFSTMLHLLSTTVTDNTHNTIMELVQRQSLTQKLPWLQDYVYGISQEIYKVRLPHGYTGHTFERVSRSIYSHCGAVLFALGIKLPHRHSHPPPTQHQPSDANGSDPGDNASHRSPPYPHRHHHRRAVVLSPFGYKLHAGDVGFVIAHDQKMVRIIENLNVKRTPPPEIMEIMQQLQQPDGGAHTAITISNIPISLASAHPAHPMPPNQPVGNVIVLGPDSLDATPATETLPLLSDMGAQDHGIMGPGGSYFSQPQVRTQAAATTLAAPGNAHPASLMAKPIQAPFDIGHYFDPIFESPLLQPQDQASSASVDGQGEEDPNESPGLNDEASDHSDRNDENSDYGMWQPSDLPLDDGQVDEFADNPVDDEPSTPHTTAVPATSRMYQQVRRHFDQLHHMPQGLGDAVRDQYANISRARRPIPTNLADHIVLTTCGPEFPRNIEYLIQSIKELHPNVFRVCPAIVVLCPYDPSDLQLLWFSTRSNVYVVKGSPLSYDDLMLINIRSASKAIVLGHGISRSSYQPPLTPSTSMWTSDSGAILGDAAEMVDATSLMAEMTMRQYGGPHLQTATELVYPTNVQLNPDEFLLDVEDQFVQDITRQSFMSGGVVMPSVLDTLLCSSYYNPYRLDLFRQLVFSHEQPISTPESLVSRNDQYDCLDTVANRSAPVGASKPNAVTSGASGAYSRHPDSPEAAGHLDSDSHLCPSPPPPKSHPALLRRFTHLSRASELTESSLTSPSSHSSFSASSDDEDRPALPSAPKRHRMAGDPDPAAVPPADRANQLPLEDLGHQATTAPTLGEEVASGISSTNTTAHHPMASTLERPNATPDLSDSAIHMSDAQHQAHDHNRPGDRSRSRRRRKCTRTPLVLPSGGRVHLIAFEIRVATYGELVHHLAKHHTSLPLGLYRLVQSSGHTYRCVMINPHPSTPMIPSDQIYILSTVNPDEEFGMQSNCAYQTAQDSMHPEMATLATRASGNVGGTTAFGTPVPSYSAPLLPTVIKHALAGNRDSADGQLRGESLLTGSQNMLRRGKAPSSLSVATAPKGIVSPAAISPLNISRASTTQKM</sequence>
<feature type="compositionally biased region" description="Basic and acidic residues" evidence="13">
    <location>
        <begin position="1332"/>
        <end position="1344"/>
    </location>
</feature>
<comment type="caution">
    <text evidence="19">The sequence shown here is derived from an EMBL/GenBank/DDBJ whole genome shotgun (WGS) entry which is preliminary data.</text>
</comment>
<evidence type="ECO:0000256" key="6">
    <source>
        <dbReference type="ARBA" id="ARBA00022882"/>
    </source>
</evidence>
<feature type="compositionally biased region" description="Basic and acidic residues" evidence="13">
    <location>
        <begin position="1177"/>
        <end position="1192"/>
    </location>
</feature>
<feature type="domain" description="Ca2+-activated K+ channel Slowpoke-like C-terminal" evidence="17">
    <location>
        <begin position="1369"/>
        <end position="1428"/>
    </location>
</feature>
<dbReference type="GO" id="GO:0016020">
    <property type="term" value="C:membrane"/>
    <property type="evidence" value="ECO:0007669"/>
    <property type="project" value="UniProtKB-SubCell"/>
</dbReference>
<evidence type="ECO:0000256" key="3">
    <source>
        <dbReference type="ARBA" id="ARBA00022538"/>
    </source>
</evidence>
<gene>
    <name evidence="19" type="ORF">H4R34_003526</name>
</gene>
<evidence type="ECO:0000256" key="9">
    <source>
        <dbReference type="ARBA" id="ARBA00023065"/>
    </source>
</evidence>
<feature type="region of interest" description="Disordered" evidence="13">
    <location>
        <begin position="796"/>
        <end position="872"/>
    </location>
</feature>
<feature type="domain" description="Potassium channel" evidence="16">
    <location>
        <begin position="230"/>
        <end position="312"/>
    </location>
</feature>
<evidence type="ECO:0000256" key="10">
    <source>
        <dbReference type="ARBA" id="ARBA00023136"/>
    </source>
</evidence>
<feature type="compositionally biased region" description="Basic and acidic residues" evidence="13">
    <location>
        <begin position="823"/>
        <end position="832"/>
    </location>
</feature>
<keyword evidence="4 14" id="KW-0812">Transmembrane</keyword>